<evidence type="ECO:0000313" key="3">
    <source>
        <dbReference type="RefSeq" id="XP_034077733.1"/>
    </source>
</evidence>
<proteinExistence type="predicted"/>
<dbReference type="RefSeq" id="XP_034077732.1">
    <property type="nucleotide sequence ID" value="XM_034221841.1"/>
</dbReference>
<name>A0A6P8VN14_GYMAC</name>
<reference evidence="2 3" key="1">
    <citation type="submission" date="2025-04" db="UniProtKB">
        <authorList>
            <consortium name="RefSeq"/>
        </authorList>
    </citation>
    <scope>IDENTIFICATION</scope>
</reference>
<evidence type="ECO:0000313" key="1">
    <source>
        <dbReference type="Proteomes" id="UP000515161"/>
    </source>
</evidence>
<dbReference type="KEGG" id="gacu:117549770"/>
<evidence type="ECO:0000313" key="4">
    <source>
        <dbReference type="RefSeq" id="XP_034077734.1"/>
    </source>
</evidence>
<dbReference type="OrthoDB" id="8948707at2759"/>
<dbReference type="Proteomes" id="UP000515161">
    <property type="component" value="Unplaced"/>
</dbReference>
<dbReference type="CDD" id="cd05992">
    <property type="entry name" value="PB1"/>
    <property type="match status" value="1"/>
</dbReference>
<dbReference type="RefSeq" id="XP_034077734.1">
    <property type="nucleotide sequence ID" value="XM_034221843.1"/>
</dbReference>
<dbReference type="PANTHER" id="PTHR31025">
    <property type="entry name" value="SI:CH211-196P9.1-RELATED"/>
    <property type="match status" value="1"/>
</dbReference>
<dbReference type="GeneID" id="117549770"/>
<evidence type="ECO:0000313" key="2">
    <source>
        <dbReference type="RefSeq" id="XP_034077732.1"/>
    </source>
</evidence>
<dbReference type="RefSeq" id="XP_034077733.1">
    <property type="nucleotide sequence ID" value="XM_034221842.1"/>
</dbReference>
<dbReference type="PANTHER" id="PTHR31025:SF19">
    <property type="entry name" value="SI:CH73-42K18.1-RELATED"/>
    <property type="match status" value="1"/>
</dbReference>
<dbReference type="AlphaFoldDB" id="A0A6P8VN14"/>
<gene>
    <name evidence="2 3 4" type="primary">LOC117549770</name>
</gene>
<organism evidence="1 2">
    <name type="scientific">Gymnodraco acuticeps</name>
    <name type="common">Antarctic dragonfish</name>
    <dbReference type="NCBI Taxonomy" id="8218"/>
    <lineage>
        <taxon>Eukaryota</taxon>
        <taxon>Metazoa</taxon>
        <taxon>Chordata</taxon>
        <taxon>Craniata</taxon>
        <taxon>Vertebrata</taxon>
        <taxon>Euteleostomi</taxon>
        <taxon>Actinopterygii</taxon>
        <taxon>Neopterygii</taxon>
        <taxon>Teleostei</taxon>
        <taxon>Neoteleostei</taxon>
        <taxon>Acanthomorphata</taxon>
        <taxon>Eupercaria</taxon>
        <taxon>Perciformes</taxon>
        <taxon>Notothenioidei</taxon>
        <taxon>Bathydraconidae</taxon>
        <taxon>Gymnodraco</taxon>
    </lineage>
</organism>
<accession>A0A6P8VN14</accession>
<keyword evidence="1" id="KW-1185">Reference proteome</keyword>
<sequence>MAAQNYVLHVHTSMDIIRKMTLSSSPESVDELKTMIKEKFKLDFDFNLSYQDPDFDGRLCSLVDIEELPLKAVLLVTKSESDDSSEASEDTTILPHDITPERAEGWPAVFPVPTFALQVELLLNEGNLTYEKTEKTLKLSRGQKHIILENLATKMHSFKAYPNDKEVSIVAEALVTKHPCLKEPGSQTGWCGWRNSLKFKMGNFRTKLSRAGFHEVAVNSGKRSRNNPDKQAPHCNIKRPKRAEVNFLPNFPLGEDGTSLERLRLQMVEEVKMRDKNLPLIAKLMQTTFALRRNEVINDELPVGQILERWPALKIESQICAEFQRIANINLKKHFYAELDRHAPRLQSLFRKKAARKGKVAEGLDQRFSSYDLQEQGDVHVLRAAVLRALPAYLHEDDSRFLKPWHVAQSDEPDIDDMAVGLLLISAKSENTTLCCPERIAVVLEGSRVFELPRLAEAFILLYALIYALNLSYPKDLANTFDFTQKVLMGQDDRKLRPRVLSLKNVLLAVQ</sequence>
<protein>
    <submittedName>
        <fullName evidence="2 3">Uncharacterized protein LOC117549770</fullName>
    </submittedName>
</protein>